<keyword evidence="1" id="KW-0378">Hydrolase</keyword>
<name>A0A1G2IWK6_9BACT</name>
<dbReference type="GO" id="GO:0009307">
    <property type="term" value="P:DNA restriction-modification system"/>
    <property type="evidence" value="ECO:0007669"/>
    <property type="project" value="InterPro"/>
</dbReference>
<dbReference type="GO" id="GO:0009036">
    <property type="term" value="F:type II site-specific deoxyribonuclease activity"/>
    <property type="evidence" value="ECO:0007669"/>
    <property type="project" value="InterPro"/>
</dbReference>
<sequence length="235" mass="27326">MANKISKKFSAEFGKKEKVLNYACQTYQLSRPNKVGAVMSLIRECQPKTINEWEKWYFEKAFTEGKSPIKITPEILNELGERLYEKITEVVIPEWQAAFNELSLEDCKDYVYNLTVRRTYDGFIREKSVVNDGLSKIFLEVKFIESENDLDHAGDIDYLGFVDKFAFGIQIKPITARANFGNYSVSERMKNNFIDFENKYKGKVFIIFSLDGEIGNKEVLKEIQKEIGRLKNFKT</sequence>
<accession>A0A1G2IWK6</accession>
<organism evidence="1 2">
    <name type="scientific">Candidatus Staskawiczbacteria bacterium RIFOXYB1_FULL_37_44</name>
    <dbReference type="NCBI Taxonomy" id="1802223"/>
    <lineage>
        <taxon>Bacteria</taxon>
        <taxon>Candidatus Staskawicziibacteriota</taxon>
    </lineage>
</organism>
<reference evidence="1 2" key="1">
    <citation type="journal article" date="2016" name="Nat. Commun.">
        <title>Thousands of microbial genomes shed light on interconnected biogeochemical processes in an aquifer system.</title>
        <authorList>
            <person name="Anantharaman K."/>
            <person name="Brown C.T."/>
            <person name="Hug L.A."/>
            <person name="Sharon I."/>
            <person name="Castelle C.J."/>
            <person name="Probst A.J."/>
            <person name="Thomas B.C."/>
            <person name="Singh A."/>
            <person name="Wilkins M.J."/>
            <person name="Karaoz U."/>
            <person name="Brodie E.L."/>
            <person name="Williams K.H."/>
            <person name="Hubbard S.S."/>
            <person name="Banfield J.F."/>
        </authorList>
    </citation>
    <scope>NUCLEOTIDE SEQUENCE [LARGE SCALE GENOMIC DNA]</scope>
</reference>
<dbReference type="Proteomes" id="UP000178650">
    <property type="component" value="Unassembled WGS sequence"/>
</dbReference>
<proteinExistence type="predicted"/>
<comment type="caution">
    <text evidence="1">The sequence shown here is derived from an EMBL/GenBank/DDBJ whole genome shotgun (WGS) entry which is preliminary data.</text>
</comment>
<gene>
    <name evidence="1" type="ORF">A2358_02765</name>
</gene>
<protein>
    <submittedName>
        <fullName evidence="1">Restriction endonuclease</fullName>
    </submittedName>
</protein>
<dbReference type="AlphaFoldDB" id="A0A1G2IWK6"/>
<evidence type="ECO:0000313" key="2">
    <source>
        <dbReference type="Proteomes" id="UP000178650"/>
    </source>
</evidence>
<dbReference type="GO" id="GO:0003677">
    <property type="term" value="F:DNA binding"/>
    <property type="evidence" value="ECO:0007669"/>
    <property type="project" value="InterPro"/>
</dbReference>
<keyword evidence="1" id="KW-0255">Endonuclease</keyword>
<dbReference type="InterPro" id="IPR019068">
    <property type="entry name" value="Restrct_endonuc_II_MjaI"/>
</dbReference>
<dbReference type="STRING" id="1802223.A2358_02765"/>
<dbReference type="Pfam" id="PF09568">
    <property type="entry name" value="RE_MjaI"/>
    <property type="match status" value="1"/>
</dbReference>
<evidence type="ECO:0000313" key="1">
    <source>
        <dbReference type="EMBL" id="OGZ78700.1"/>
    </source>
</evidence>
<keyword evidence="1" id="KW-0540">Nuclease</keyword>
<dbReference type="EMBL" id="MHPJ01000015">
    <property type="protein sequence ID" value="OGZ78700.1"/>
    <property type="molecule type" value="Genomic_DNA"/>
</dbReference>